<gene>
    <name evidence="5" type="ORF">J5O05_11110</name>
</gene>
<accession>A0A975DET9</accession>
<sequence length="490" mass="54871">MNTESEAQVLIVGAGPIGLTTGILLTLNGIPCRIIDKNNRIPSKEYFSRALGLHARTLEVFEDIGVIKNIMTKGRIINGIGFYVEGRRVTGVSFRELPTSYPFMLSIPQSDTESILEARLNELGVFVERQTELVDIVQSDLFVTAQIRLPDGFLQTQAYAFVVGTDGFRSKVRDLCNIPFDGSEYEESWLLAESYLSRDFPSDEANVVISKNSCFAVVPMPDGKTRVTGPDTSSMKDVDEVDLTLFDTALKEMGALANISYTDPEQVTRFRVHKRLARHYAKHRVFLAGDAAHVHSPGGGQGLNTGVLDAYNLVWRLNLVIKEQATFALMDDYEVERRHAGEVTVFGTDKAMQMLRSNRSAMSKSITNLVLPWLMKSNFGKQLAANMSQIFNHYRHNYTEQEQEYYNCSIQLGDPLLRVVPPIDVAGDPLKIQPNGKFTFLVFSAHMKKEALAVELKKLVTVAKNYQNFFRIILIADAPMQSIPDVESRL</sequence>
<protein>
    <submittedName>
        <fullName evidence="5">FAD-dependent monooxygenase</fullName>
    </submittedName>
</protein>
<dbReference type="PRINTS" id="PR00420">
    <property type="entry name" value="RNGMNOXGNASE"/>
</dbReference>
<evidence type="ECO:0000259" key="4">
    <source>
        <dbReference type="Pfam" id="PF01494"/>
    </source>
</evidence>
<dbReference type="Pfam" id="PF01494">
    <property type="entry name" value="FAD_binding_3"/>
    <property type="match status" value="1"/>
</dbReference>
<dbReference type="EMBL" id="CP072133">
    <property type="protein sequence ID" value="QTH70516.1"/>
    <property type="molecule type" value="Genomic_DNA"/>
</dbReference>
<dbReference type="GO" id="GO:0071949">
    <property type="term" value="F:FAD binding"/>
    <property type="evidence" value="ECO:0007669"/>
    <property type="project" value="InterPro"/>
</dbReference>
<evidence type="ECO:0000256" key="2">
    <source>
        <dbReference type="ARBA" id="ARBA00022630"/>
    </source>
</evidence>
<proteinExistence type="predicted"/>
<dbReference type="GO" id="GO:0016709">
    <property type="term" value="F:oxidoreductase activity, acting on paired donors, with incorporation or reduction of molecular oxygen, NAD(P)H as one donor, and incorporation of one atom of oxygen"/>
    <property type="evidence" value="ECO:0007669"/>
    <property type="project" value="UniProtKB-ARBA"/>
</dbReference>
<dbReference type="InterPro" id="IPR050641">
    <property type="entry name" value="RIFMO-like"/>
</dbReference>
<keyword evidence="5" id="KW-0503">Monooxygenase</keyword>
<dbReference type="InterPro" id="IPR002938">
    <property type="entry name" value="FAD-bd"/>
</dbReference>
<dbReference type="Gene3D" id="3.50.50.60">
    <property type="entry name" value="FAD/NAD(P)-binding domain"/>
    <property type="match status" value="1"/>
</dbReference>
<dbReference type="RefSeq" id="WP_208842106.1">
    <property type="nucleotide sequence ID" value="NZ_CP072133.1"/>
</dbReference>
<keyword evidence="3" id="KW-0274">FAD</keyword>
<dbReference type="InterPro" id="IPR036188">
    <property type="entry name" value="FAD/NAD-bd_sf"/>
</dbReference>
<keyword evidence="5" id="KW-0560">Oxidoreductase</keyword>
<dbReference type="AlphaFoldDB" id="A0A975DET9"/>
<keyword evidence="2" id="KW-0285">Flavoprotein</keyword>
<feature type="domain" description="FAD-binding" evidence="4">
    <location>
        <begin position="6"/>
        <end position="342"/>
    </location>
</feature>
<name>A0A975DET9_9GAMM</name>
<organism evidence="5 6">
    <name type="scientific">Pseudoalteromonas xiamenensis</name>
    <dbReference type="NCBI Taxonomy" id="882626"/>
    <lineage>
        <taxon>Bacteria</taxon>
        <taxon>Pseudomonadati</taxon>
        <taxon>Pseudomonadota</taxon>
        <taxon>Gammaproteobacteria</taxon>
        <taxon>Alteromonadales</taxon>
        <taxon>Pseudoalteromonadaceae</taxon>
        <taxon>Pseudoalteromonas</taxon>
    </lineage>
</organism>
<keyword evidence="6" id="KW-1185">Reference proteome</keyword>
<reference evidence="5" key="1">
    <citation type="submission" date="2021-03" db="EMBL/GenBank/DDBJ databases">
        <title>Complete Genome of Pseudoalteromonas xiamenensis STKMTI.2, a new potential marine bacterium producing anti-Vibrio compounds.</title>
        <authorList>
            <person name="Handayani D.P."/>
            <person name="Isnansetyo A."/>
            <person name="Istiqomah I."/>
            <person name="Jumina J."/>
        </authorList>
    </citation>
    <scope>NUCLEOTIDE SEQUENCE</scope>
    <source>
        <strain evidence="5">STKMTI.2</strain>
    </source>
</reference>
<evidence type="ECO:0000256" key="1">
    <source>
        <dbReference type="ARBA" id="ARBA00001974"/>
    </source>
</evidence>
<dbReference type="Gene3D" id="3.30.70.2450">
    <property type="match status" value="1"/>
</dbReference>
<dbReference type="PANTHER" id="PTHR43004">
    <property type="entry name" value="TRK SYSTEM POTASSIUM UPTAKE PROTEIN"/>
    <property type="match status" value="1"/>
</dbReference>
<dbReference type="PANTHER" id="PTHR43004:SF19">
    <property type="entry name" value="BINDING MONOOXYGENASE, PUTATIVE (JCVI)-RELATED"/>
    <property type="match status" value="1"/>
</dbReference>
<dbReference type="Proteomes" id="UP000664904">
    <property type="component" value="Chromosome"/>
</dbReference>
<comment type="cofactor">
    <cofactor evidence="1">
        <name>FAD</name>
        <dbReference type="ChEBI" id="CHEBI:57692"/>
    </cofactor>
</comment>
<evidence type="ECO:0000313" key="5">
    <source>
        <dbReference type="EMBL" id="QTH70516.1"/>
    </source>
</evidence>
<dbReference type="SUPFAM" id="SSF51905">
    <property type="entry name" value="FAD/NAD(P)-binding domain"/>
    <property type="match status" value="1"/>
</dbReference>
<evidence type="ECO:0000256" key="3">
    <source>
        <dbReference type="ARBA" id="ARBA00022827"/>
    </source>
</evidence>
<dbReference type="KEGG" id="pxi:J5O05_11110"/>
<evidence type="ECO:0000313" key="6">
    <source>
        <dbReference type="Proteomes" id="UP000664904"/>
    </source>
</evidence>